<dbReference type="EMBL" id="KV878891">
    <property type="protein sequence ID" value="OJJ87368.1"/>
    <property type="molecule type" value="Genomic_DNA"/>
</dbReference>
<dbReference type="Proteomes" id="UP000184300">
    <property type="component" value="Unassembled WGS sequence"/>
</dbReference>
<dbReference type="AlphaFoldDB" id="A0A1L9VTW3"/>
<keyword evidence="1" id="KW-0812">Transmembrane</keyword>
<evidence type="ECO:0000256" key="1">
    <source>
        <dbReference type="SAM" id="Phobius"/>
    </source>
</evidence>
<reference evidence="3" key="1">
    <citation type="journal article" date="2017" name="Genome Biol.">
        <title>Comparative genomics reveals high biological diversity and specific adaptations in the industrially and medically important fungal genus Aspergillus.</title>
        <authorList>
            <person name="de Vries R.P."/>
            <person name="Riley R."/>
            <person name="Wiebenga A."/>
            <person name="Aguilar-Osorio G."/>
            <person name="Amillis S."/>
            <person name="Uchima C.A."/>
            <person name="Anderluh G."/>
            <person name="Asadollahi M."/>
            <person name="Askin M."/>
            <person name="Barry K."/>
            <person name="Battaglia E."/>
            <person name="Bayram O."/>
            <person name="Benocci T."/>
            <person name="Braus-Stromeyer S.A."/>
            <person name="Caldana C."/>
            <person name="Canovas D."/>
            <person name="Cerqueira G.C."/>
            <person name="Chen F."/>
            <person name="Chen W."/>
            <person name="Choi C."/>
            <person name="Clum A."/>
            <person name="Dos Santos R.A."/>
            <person name="Damasio A.R."/>
            <person name="Diallinas G."/>
            <person name="Emri T."/>
            <person name="Fekete E."/>
            <person name="Flipphi M."/>
            <person name="Freyberg S."/>
            <person name="Gallo A."/>
            <person name="Gournas C."/>
            <person name="Habgood R."/>
            <person name="Hainaut M."/>
            <person name="Harispe M.L."/>
            <person name="Henrissat B."/>
            <person name="Hilden K.S."/>
            <person name="Hope R."/>
            <person name="Hossain A."/>
            <person name="Karabika E."/>
            <person name="Karaffa L."/>
            <person name="Karanyi Z."/>
            <person name="Krasevec N."/>
            <person name="Kuo A."/>
            <person name="Kusch H."/>
            <person name="LaButti K."/>
            <person name="Lagendijk E.L."/>
            <person name="Lapidus A."/>
            <person name="Levasseur A."/>
            <person name="Lindquist E."/>
            <person name="Lipzen A."/>
            <person name="Logrieco A.F."/>
            <person name="MacCabe A."/>
            <person name="Maekelae M.R."/>
            <person name="Malavazi I."/>
            <person name="Melin P."/>
            <person name="Meyer V."/>
            <person name="Mielnichuk N."/>
            <person name="Miskei M."/>
            <person name="Molnar A.P."/>
            <person name="Mule G."/>
            <person name="Ngan C.Y."/>
            <person name="Orejas M."/>
            <person name="Orosz E."/>
            <person name="Ouedraogo J.P."/>
            <person name="Overkamp K.M."/>
            <person name="Park H.-S."/>
            <person name="Perrone G."/>
            <person name="Piumi F."/>
            <person name="Punt P.J."/>
            <person name="Ram A.F."/>
            <person name="Ramon A."/>
            <person name="Rauscher S."/>
            <person name="Record E."/>
            <person name="Riano-Pachon D.M."/>
            <person name="Robert V."/>
            <person name="Roehrig J."/>
            <person name="Ruller R."/>
            <person name="Salamov A."/>
            <person name="Salih N.S."/>
            <person name="Samson R.A."/>
            <person name="Sandor E."/>
            <person name="Sanguinetti M."/>
            <person name="Schuetze T."/>
            <person name="Sepcic K."/>
            <person name="Shelest E."/>
            <person name="Sherlock G."/>
            <person name="Sophianopoulou V."/>
            <person name="Squina F.M."/>
            <person name="Sun H."/>
            <person name="Susca A."/>
            <person name="Todd R.B."/>
            <person name="Tsang A."/>
            <person name="Unkles S.E."/>
            <person name="van de Wiele N."/>
            <person name="van Rossen-Uffink D."/>
            <person name="Oliveira J.V."/>
            <person name="Vesth T.C."/>
            <person name="Visser J."/>
            <person name="Yu J.-H."/>
            <person name="Zhou M."/>
            <person name="Andersen M.R."/>
            <person name="Archer D.B."/>
            <person name="Baker S.E."/>
            <person name="Benoit I."/>
            <person name="Brakhage A.A."/>
            <person name="Braus G.H."/>
            <person name="Fischer R."/>
            <person name="Frisvad J.C."/>
            <person name="Goldman G.H."/>
            <person name="Houbraken J."/>
            <person name="Oakley B."/>
            <person name="Pocsi I."/>
            <person name="Scazzocchio C."/>
            <person name="Seiboth B."/>
            <person name="vanKuyk P.A."/>
            <person name="Wortman J."/>
            <person name="Dyer P.S."/>
            <person name="Grigoriev I.V."/>
        </authorList>
    </citation>
    <scope>NUCLEOTIDE SEQUENCE [LARGE SCALE GENOMIC DNA]</scope>
    <source>
        <strain evidence="3">CBS 516.65</strain>
    </source>
</reference>
<evidence type="ECO:0000313" key="3">
    <source>
        <dbReference type="Proteomes" id="UP000184300"/>
    </source>
</evidence>
<sequence>MRATVVTTQMALYHLRHPGHLTVIFVLSSIIIVISSILPVTPMVWGAAAKYMRKTLASLSKRRDEKPPVPALKLTIAWMSSGTILLKPA</sequence>
<protein>
    <submittedName>
        <fullName evidence="2">Uncharacterized protein</fullName>
    </submittedName>
</protein>
<keyword evidence="1" id="KW-1133">Transmembrane helix</keyword>
<dbReference type="GeneID" id="34456055"/>
<feature type="transmembrane region" description="Helical" evidence="1">
    <location>
        <begin position="20"/>
        <end position="48"/>
    </location>
</feature>
<evidence type="ECO:0000313" key="2">
    <source>
        <dbReference type="EMBL" id="OJJ87368.1"/>
    </source>
</evidence>
<dbReference type="RefSeq" id="XP_022404057.1">
    <property type="nucleotide sequence ID" value="XM_022539794.1"/>
</dbReference>
<proteinExistence type="predicted"/>
<organism evidence="2 3">
    <name type="scientific">Aspergillus glaucus CBS 516.65</name>
    <dbReference type="NCBI Taxonomy" id="1160497"/>
    <lineage>
        <taxon>Eukaryota</taxon>
        <taxon>Fungi</taxon>
        <taxon>Dikarya</taxon>
        <taxon>Ascomycota</taxon>
        <taxon>Pezizomycotina</taxon>
        <taxon>Eurotiomycetes</taxon>
        <taxon>Eurotiomycetidae</taxon>
        <taxon>Eurotiales</taxon>
        <taxon>Aspergillaceae</taxon>
        <taxon>Aspergillus</taxon>
        <taxon>Aspergillus subgen. Aspergillus</taxon>
    </lineage>
</organism>
<dbReference type="VEuPathDB" id="FungiDB:ASPGLDRAFT_1166604"/>
<name>A0A1L9VTW3_ASPGL</name>
<accession>A0A1L9VTW3</accession>
<gene>
    <name evidence="2" type="ORF">ASPGLDRAFT_1166604</name>
</gene>
<keyword evidence="1" id="KW-0472">Membrane</keyword>
<keyword evidence="3" id="KW-1185">Reference proteome</keyword>